<dbReference type="PANTHER" id="PTHR43441:SF12">
    <property type="entry name" value="RIBOSOMAL N-ACETYLTRANSFERASE YDAF-RELATED"/>
    <property type="match status" value="1"/>
</dbReference>
<dbReference type="InterPro" id="IPR051908">
    <property type="entry name" value="Ribosomal_N-acetyltransferase"/>
</dbReference>
<gene>
    <name evidence="2" type="ORF">B0I18_101396</name>
</gene>
<organism evidence="2 3">
    <name type="scientific">Taibaiella chishuiensis</name>
    <dbReference type="NCBI Taxonomy" id="1434707"/>
    <lineage>
        <taxon>Bacteria</taxon>
        <taxon>Pseudomonadati</taxon>
        <taxon>Bacteroidota</taxon>
        <taxon>Chitinophagia</taxon>
        <taxon>Chitinophagales</taxon>
        <taxon>Chitinophagaceae</taxon>
        <taxon>Taibaiella</taxon>
    </lineage>
</organism>
<evidence type="ECO:0000259" key="1">
    <source>
        <dbReference type="PROSITE" id="PS51186"/>
    </source>
</evidence>
<dbReference type="Pfam" id="PF13302">
    <property type="entry name" value="Acetyltransf_3"/>
    <property type="match status" value="1"/>
</dbReference>
<name>A0A2P8DAN6_9BACT</name>
<comment type="caution">
    <text evidence="2">The sequence shown here is derived from an EMBL/GenBank/DDBJ whole genome shotgun (WGS) entry which is preliminary data.</text>
</comment>
<accession>A0A2P8DAN6</accession>
<evidence type="ECO:0000313" key="2">
    <source>
        <dbReference type="EMBL" id="PSK94241.1"/>
    </source>
</evidence>
<dbReference type="EMBL" id="PYGD01000001">
    <property type="protein sequence ID" value="PSK94241.1"/>
    <property type="molecule type" value="Genomic_DNA"/>
</dbReference>
<dbReference type="GO" id="GO:0008999">
    <property type="term" value="F:protein-N-terminal-alanine acetyltransferase activity"/>
    <property type="evidence" value="ECO:0007669"/>
    <property type="project" value="TreeGrafter"/>
</dbReference>
<dbReference type="GO" id="GO:1990189">
    <property type="term" value="F:protein N-terminal-serine acetyltransferase activity"/>
    <property type="evidence" value="ECO:0007669"/>
    <property type="project" value="TreeGrafter"/>
</dbReference>
<dbReference type="PANTHER" id="PTHR43441">
    <property type="entry name" value="RIBOSOMAL-PROTEIN-SERINE ACETYLTRANSFERASE"/>
    <property type="match status" value="1"/>
</dbReference>
<feature type="domain" description="N-acetyltransferase" evidence="1">
    <location>
        <begin position="22"/>
        <end position="170"/>
    </location>
</feature>
<dbReference type="Gene3D" id="3.40.630.30">
    <property type="match status" value="1"/>
</dbReference>
<keyword evidence="3" id="KW-1185">Reference proteome</keyword>
<protein>
    <submittedName>
        <fullName evidence="2">Ribosomal-protein-serine acetyltransferase</fullName>
    </submittedName>
</protein>
<dbReference type="OrthoDB" id="9811523at2"/>
<dbReference type="Proteomes" id="UP000240572">
    <property type="component" value="Unassembled WGS sequence"/>
</dbReference>
<dbReference type="InterPro" id="IPR000182">
    <property type="entry name" value="GNAT_dom"/>
</dbReference>
<dbReference type="RefSeq" id="WP_106520962.1">
    <property type="nucleotide sequence ID" value="NZ_PYGD01000001.1"/>
</dbReference>
<dbReference type="InterPro" id="IPR016181">
    <property type="entry name" value="Acyl_CoA_acyltransferase"/>
</dbReference>
<sequence>MLKLEVSAATELRTYQAEDAAMLYRTVDANRAHLRQWLMWVDATRREEDSLAFIRQAQQDRYDQKGLALGIFRDTTLIGGIGMSEWNHNLKKASIGYWLVKDAVGKGVMQACARVFIGFLFESVQLNKIELHHLPGNKRSAAVAGRLGFRTEGILRDSTLLHGGYQDLVITGLLRSEWRGA</sequence>
<dbReference type="PROSITE" id="PS51186">
    <property type="entry name" value="GNAT"/>
    <property type="match status" value="1"/>
</dbReference>
<dbReference type="GO" id="GO:0005737">
    <property type="term" value="C:cytoplasm"/>
    <property type="evidence" value="ECO:0007669"/>
    <property type="project" value="TreeGrafter"/>
</dbReference>
<dbReference type="AlphaFoldDB" id="A0A2P8DAN6"/>
<keyword evidence="2" id="KW-0808">Transferase</keyword>
<proteinExistence type="predicted"/>
<reference evidence="2 3" key="1">
    <citation type="submission" date="2018-03" db="EMBL/GenBank/DDBJ databases">
        <title>Genomic Encyclopedia of Type Strains, Phase III (KMG-III): the genomes of soil and plant-associated and newly described type strains.</title>
        <authorList>
            <person name="Whitman W."/>
        </authorList>
    </citation>
    <scope>NUCLEOTIDE SEQUENCE [LARGE SCALE GENOMIC DNA]</scope>
    <source>
        <strain evidence="2 3">CGMCC 1.12700</strain>
    </source>
</reference>
<evidence type="ECO:0000313" key="3">
    <source>
        <dbReference type="Proteomes" id="UP000240572"/>
    </source>
</evidence>
<dbReference type="SUPFAM" id="SSF55729">
    <property type="entry name" value="Acyl-CoA N-acyltransferases (Nat)"/>
    <property type="match status" value="1"/>
</dbReference>